<keyword evidence="5" id="KW-0406">Ion transport</keyword>
<dbReference type="PANTHER" id="PTHR30472:SF27">
    <property type="entry name" value="PETROBACTIN IMPORT SYSTEM PERMEASE PROTEIN YCLN"/>
    <property type="match status" value="1"/>
</dbReference>
<keyword evidence="6 10" id="KW-0812">Transmembrane</keyword>
<evidence type="ECO:0000256" key="5">
    <source>
        <dbReference type="ARBA" id="ARBA00022496"/>
    </source>
</evidence>
<keyword evidence="8" id="KW-0408">Iron</keyword>
<evidence type="ECO:0000256" key="4">
    <source>
        <dbReference type="ARBA" id="ARBA00022475"/>
    </source>
</evidence>
<evidence type="ECO:0000256" key="9">
    <source>
        <dbReference type="ARBA" id="ARBA00023136"/>
    </source>
</evidence>
<dbReference type="AlphaFoldDB" id="A0A0H5SIS0"/>
<evidence type="ECO:0000256" key="7">
    <source>
        <dbReference type="ARBA" id="ARBA00022989"/>
    </source>
</evidence>
<organism evidence="11 12">
    <name type="scientific">Herbinix hemicellulosilytica</name>
    <dbReference type="NCBI Taxonomy" id="1564487"/>
    <lineage>
        <taxon>Bacteria</taxon>
        <taxon>Bacillati</taxon>
        <taxon>Bacillota</taxon>
        <taxon>Clostridia</taxon>
        <taxon>Lachnospirales</taxon>
        <taxon>Lachnospiraceae</taxon>
        <taxon>Herbinix</taxon>
    </lineage>
</organism>
<evidence type="ECO:0000313" key="12">
    <source>
        <dbReference type="Proteomes" id="UP000236497"/>
    </source>
</evidence>
<evidence type="ECO:0000313" key="11">
    <source>
        <dbReference type="EMBL" id="CRZ35407.1"/>
    </source>
</evidence>
<keyword evidence="3" id="KW-0813">Transport</keyword>
<evidence type="ECO:0000256" key="8">
    <source>
        <dbReference type="ARBA" id="ARBA00023004"/>
    </source>
</evidence>
<feature type="transmembrane region" description="Helical" evidence="10">
    <location>
        <begin position="115"/>
        <end position="136"/>
    </location>
</feature>
<reference evidence="11 12" key="1">
    <citation type="submission" date="2015-06" db="EMBL/GenBank/DDBJ databases">
        <authorList>
            <person name="Wibberg Daniel"/>
        </authorList>
    </citation>
    <scope>NUCLEOTIDE SEQUENCE [LARGE SCALE GENOMIC DNA]</scope>
    <source>
        <strain evidence="11 12">T3/55T</strain>
    </source>
</reference>
<evidence type="ECO:0000256" key="3">
    <source>
        <dbReference type="ARBA" id="ARBA00022448"/>
    </source>
</evidence>
<name>A0A0H5SIS0_HERHM</name>
<dbReference type="InterPro" id="IPR000522">
    <property type="entry name" value="ABC_transptr_permease_BtuC"/>
</dbReference>
<dbReference type="PANTHER" id="PTHR30472">
    <property type="entry name" value="FERRIC ENTEROBACTIN TRANSPORT SYSTEM PERMEASE PROTEIN"/>
    <property type="match status" value="1"/>
</dbReference>
<dbReference type="GO" id="GO:0005886">
    <property type="term" value="C:plasma membrane"/>
    <property type="evidence" value="ECO:0007669"/>
    <property type="project" value="UniProtKB-SubCell"/>
</dbReference>
<dbReference type="InterPro" id="IPR037294">
    <property type="entry name" value="ABC_BtuC-like"/>
</dbReference>
<evidence type="ECO:0000256" key="10">
    <source>
        <dbReference type="SAM" id="Phobius"/>
    </source>
</evidence>
<gene>
    <name evidence="11" type="primary">yclN</name>
    <name evidence="11" type="ORF">HHT355_2210</name>
</gene>
<dbReference type="GO" id="GO:0022857">
    <property type="term" value="F:transmembrane transporter activity"/>
    <property type="evidence" value="ECO:0007669"/>
    <property type="project" value="InterPro"/>
</dbReference>
<dbReference type="RefSeq" id="WP_103203490.1">
    <property type="nucleotide sequence ID" value="NZ_CVTD020000024.1"/>
</dbReference>
<keyword evidence="12" id="KW-1185">Reference proteome</keyword>
<dbReference type="CDD" id="cd06550">
    <property type="entry name" value="TM_ABC_iron-siderophores_like"/>
    <property type="match status" value="1"/>
</dbReference>
<evidence type="ECO:0000256" key="1">
    <source>
        <dbReference type="ARBA" id="ARBA00004651"/>
    </source>
</evidence>
<proteinExistence type="inferred from homology"/>
<feature type="transmembrane region" description="Helical" evidence="10">
    <location>
        <begin position="58"/>
        <end position="79"/>
    </location>
</feature>
<feature type="transmembrane region" description="Helical" evidence="10">
    <location>
        <begin position="142"/>
        <end position="164"/>
    </location>
</feature>
<protein>
    <submittedName>
        <fullName evidence="11">Putative ABC transporter permease protein YclN</fullName>
    </submittedName>
</protein>
<keyword evidence="9 10" id="KW-0472">Membrane</keyword>
<comment type="similarity">
    <text evidence="2">Belongs to the binding-protein-dependent transport system permease family. FecCD subfamily.</text>
</comment>
<sequence>MNLKISNLLHRKLFWLIILIAASVYSLTLGVKDFSLLGLFTRNGEDIKLAIISRFPRLISILVTGASLSISGLIMQTITDNKFVSPSTAGTMEWSRFGVMIAIMFFGGEAKLFKMLIAFICSLFGTLIFMQILQTMKFKNAMIVPLVGMMLGNVISAITSFIAYRFDIIQNMSSWLQGNFSLVIKGRYELLYLGIPFLFIAYIYANKLTIAGMGESFSKSLGVNYKAIVLLGMVIVAVITSTVVVTVGSISFVGIIIPNIVSMMMGDNLRNSLPVTALFGALFLLICDMIGRVIIFPYEISISLIVSIVGSIMFLALLFRRKKKWSTS</sequence>
<feature type="transmembrane region" description="Helical" evidence="10">
    <location>
        <begin position="13"/>
        <end position="37"/>
    </location>
</feature>
<feature type="transmembrane region" description="Helical" evidence="10">
    <location>
        <begin position="228"/>
        <end position="261"/>
    </location>
</feature>
<feature type="transmembrane region" description="Helical" evidence="10">
    <location>
        <begin position="273"/>
        <end position="294"/>
    </location>
</feature>
<dbReference type="Gene3D" id="1.10.3470.10">
    <property type="entry name" value="ABC transporter involved in vitamin B12 uptake, BtuC"/>
    <property type="match status" value="1"/>
</dbReference>
<keyword evidence="5" id="KW-0410">Iron transport</keyword>
<evidence type="ECO:0000256" key="2">
    <source>
        <dbReference type="ARBA" id="ARBA00007935"/>
    </source>
</evidence>
<keyword evidence="4" id="KW-1003">Cell membrane</keyword>
<feature type="transmembrane region" description="Helical" evidence="10">
    <location>
        <begin position="300"/>
        <end position="319"/>
    </location>
</feature>
<dbReference type="SUPFAM" id="SSF81345">
    <property type="entry name" value="ABC transporter involved in vitamin B12 uptake, BtuC"/>
    <property type="match status" value="1"/>
</dbReference>
<dbReference type="Pfam" id="PF01032">
    <property type="entry name" value="FecCD"/>
    <property type="match status" value="1"/>
</dbReference>
<dbReference type="OrthoDB" id="9811975at2"/>
<dbReference type="EMBL" id="CVTD020000024">
    <property type="protein sequence ID" value="CRZ35407.1"/>
    <property type="molecule type" value="Genomic_DNA"/>
</dbReference>
<dbReference type="Proteomes" id="UP000236497">
    <property type="component" value="Unassembled WGS sequence"/>
</dbReference>
<accession>A0A0H5SIS0</accession>
<dbReference type="GO" id="GO:0033214">
    <property type="term" value="P:siderophore-iron import into cell"/>
    <property type="evidence" value="ECO:0007669"/>
    <property type="project" value="TreeGrafter"/>
</dbReference>
<keyword evidence="7 10" id="KW-1133">Transmembrane helix</keyword>
<feature type="transmembrane region" description="Helical" evidence="10">
    <location>
        <begin position="190"/>
        <end position="208"/>
    </location>
</feature>
<dbReference type="FunFam" id="1.10.3470.10:FF:000004">
    <property type="entry name" value="Iron compound ABC transporter, permease"/>
    <property type="match status" value="1"/>
</dbReference>
<comment type="subcellular location">
    <subcellularLocation>
        <location evidence="1">Cell membrane</location>
        <topology evidence="1">Multi-pass membrane protein</topology>
    </subcellularLocation>
</comment>
<evidence type="ECO:0000256" key="6">
    <source>
        <dbReference type="ARBA" id="ARBA00022692"/>
    </source>
</evidence>